<sequence length="116" mass="12288">MLPRFLPLAIALAVLPAMSFAAEPAASRYQIVPVSGGFVRLDTVSGALTFCRDEVDDFACRAVDAGGLAGSEPGKQALQQDRTSSAEDFDRALSAIERAMKSFMSIAGEKTKDCTL</sequence>
<keyword evidence="1" id="KW-0732">Signal</keyword>
<organism evidence="2 3">
    <name type="scientific">Rhizobium setariae</name>
    <dbReference type="NCBI Taxonomy" id="2801340"/>
    <lineage>
        <taxon>Bacteria</taxon>
        <taxon>Pseudomonadati</taxon>
        <taxon>Pseudomonadota</taxon>
        <taxon>Alphaproteobacteria</taxon>
        <taxon>Hyphomicrobiales</taxon>
        <taxon>Rhizobiaceae</taxon>
        <taxon>Rhizobium/Agrobacterium group</taxon>
        <taxon>Rhizobium</taxon>
    </lineage>
</organism>
<proteinExistence type="predicted"/>
<feature type="chain" id="PRO_5037130061" description="UrcA family protein" evidence="1">
    <location>
        <begin position="22"/>
        <end position="116"/>
    </location>
</feature>
<evidence type="ECO:0000313" key="2">
    <source>
        <dbReference type="EMBL" id="MBL0371848.1"/>
    </source>
</evidence>
<evidence type="ECO:0000256" key="1">
    <source>
        <dbReference type="SAM" id="SignalP"/>
    </source>
</evidence>
<evidence type="ECO:0000313" key="3">
    <source>
        <dbReference type="Proteomes" id="UP000633219"/>
    </source>
</evidence>
<dbReference type="Proteomes" id="UP000633219">
    <property type="component" value="Unassembled WGS sequence"/>
</dbReference>
<accession>A0A936YKD4</accession>
<evidence type="ECO:0008006" key="4">
    <source>
        <dbReference type="Google" id="ProtNLM"/>
    </source>
</evidence>
<reference evidence="2" key="1">
    <citation type="submission" date="2021-01" db="EMBL/GenBank/DDBJ databases">
        <title>Rhizobium sp. strain KVB221 16S ribosomal RNA gene Genome sequencing and assembly.</title>
        <authorList>
            <person name="Kang M."/>
        </authorList>
    </citation>
    <scope>NUCLEOTIDE SEQUENCE</scope>
    <source>
        <strain evidence="2">KVB221</strain>
    </source>
</reference>
<gene>
    <name evidence="2" type="ORF">JJB09_07380</name>
</gene>
<dbReference type="EMBL" id="JAEQNC010000003">
    <property type="protein sequence ID" value="MBL0371848.1"/>
    <property type="molecule type" value="Genomic_DNA"/>
</dbReference>
<keyword evidence="3" id="KW-1185">Reference proteome</keyword>
<dbReference type="AlphaFoldDB" id="A0A936YKD4"/>
<dbReference type="RefSeq" id="WP_201655385.1">
    <property type="nucleotide sequence ID" value="NZ_JAEQNC010000003.1"/>
</dbReference>
<name>A0A936YKD4_9HYPH</name>
<protein>
    <recommendedName>
        <fullName evidence="4">UrcA family protein</fullName>
    </recommendedName>
</protein>
<feature type="signal peptide" evidence="1">
    <location>
        <begin position="1"/>
        <end position="21"/>
    </location>
</feature>
<comment type="caution">
    <text evidence="2">The sequence shown here is derived from an EMBL/GenBank/DDBJ whole genome shotgun (WGS) entry which is preliminary data.</text>
</comment>